<dbReference type="AlphaFoldDB" id="A0AAW0X8N4"/>
<keyword evidence="3" id="KW-1185">Reference proteome</keyword>
<feature type="region of interest" description="Disordered" evidence="1">
    <location>
        <begin position="1"/>
        <end position="38"/>
    </location>
</feature>
<gene>
    <name evidence="2" type="ORF">OTU49_004838</name>
</gene>
<organism evidence="2 3">
    <name type="scientific">Cherax quadricarinatus</name>
    <name type="common">Australian red claw crayfish</name>
    <dbReference type="NCBI Taxonomy" id="27406"/>
    <lineage>
        <taxon>Eukaryota</taxon>
        <taxon>Metazoa</taxon>
        <taxon>Ecdysozoa</taxon>
        <taxon>Arthropoda</taxon>
        <taxon>Crustacea</taxon>
        <taxon>Multicrustacea</taxon>
        <taxon>Malacostraca</taxon>
        <taxon>Eumalacostraca</taxon>
        <taxon>Eucarida</taxon>
        <taxon>Decapoda</taxon>
        <taxon>Pleocyemata</taxon>
        <taxon>Astacidea</taxon>
        <taxon>Parastacoidea</taxon>
        <taxon>Parastacidae</taxon>
        <taxon>Cherax</taxon>
    </lineage>
</organism>
<reference evidence="2 3" key="1">
    <citation type="journal article" date="2024" name="BMC Genomics">
        <title>Genome assembly of redclaw crayfish (Cherax quadricarinatus) provides insights into its immune adaptation and hypoxia tolerance.</title>
        <authorList>
            <person name="Liu Z."/>
            <person name="Zheng J."/>
            <person name="Li H."/>
            <person name="Fang K."/>
            <person name="Wang S."/>
            <person name="He J."/>
            <person name="Zhou D."/>
            <person name="Weng S."/>
            <person name="Chi M."/>
            <person name="Gu Z."/>
            <person name="He J."/>
            <person name="Li F."/>
            <person name="Wang M."/>
        </authorList>
    </citation>
    <scope>NUCLEOTIDE SEQUENCE [LARGE SCALE GENOMIC DNA]</scope>
    <source>
        <strain evidence="2">ZL_2023a</strain>
    </source>
</reference>
<comment type="caution">
    <text evidence="2">The sequence shown here is derived from an EMBL/GenBank/DDBJ whole genome shotgun (WGS) entry which is preliminary data.</text>
</comment>
<accession>A0AAW0X8N4</accession>
<proteinExistence type="predicted"/>
<evidence type="ECO:0000256" key="1">
    <source>
        <dbReference type="SAM" id="MobiDB-lite"/>
    </source>
</evidence>
<dbReference type="EMBL" id="JARKIK010000044">
    <property type="protein sequence ID" value="KAK8736132.1"/>
    <property type="molecule type" value="Genomic_DNA"/>
</dbReference>
<evidence type="ECO:0000313" key="3">
    <source>
        <dbReference type="Proteomes" id="UP001445076"/>
    </source>
</evidence>
<dbReference type="Proteomes" id="UP001445076">
    <property type="component" value="Unassembled WGS sequence"/>
</dbReference>
<reference evidence="2" key="2">
    <citation type="submission" date="2024-01" db="EMBL/GenBank/DDBJ databases">
        <authorList>
            <person name="He J."/>
            <person name="Wang M."/>
            <person name="Zheng J."/>
            <person name="Liu Z."/>
        </authorList>
    </citation>
    <scope>NUCLEOTIDE SEQUENCE</scope>
    <source>
        <strain evidence="2">ZL_2023a</strain>
        <tissue evidence="2">Muscle</tissue>
    </source>
</reference>
<sequence length="255" mass="27957">MMVPRRQTLNNSQSESQNYDNYEYDPFDDRSAPGVDQDFGGSSAQVAFAVPVTEYLLEETTTPAIEIIEEEVTSQDPDDTTEEALSTVPVSEVVAEDLVDEATTEGTTTDPLLLEEVTELVSEPPPQYEDTTELGALDEYLVLTTQDPITTLTSVHTTVPTPFTLFNTTTVTAASITTTTTRPRPASIRPLYARLQSISKKTLGSSDKKLSRTGPKILGESTITEIRSSDPVICFRGYQRCVKANGLRKRRAALP</sequence>
<feature type="compositionally biased region" description="Polar residues" evidence="1">
    <location>
        <begin position="7"/>
        <end position="20"/>
    </location>
</feature>
<protein>
    <submittedName>
        <fullName evidence="2">Uncharacterized protein</fullName>
    </submittedName>
</protein>
<name>A0AAW0X8N4_CHEQU</name>
<evidence type="ECO:0000313" key="2">
    <source>
        <dbReference type="EMBL" id="KAK8736129.1"/>
    </source>
</evidence>
<dbReference type="EMBL" id="JARKIK010000044">
    <property type="protein sequence ID" value="KAK8736129.1"/>
    <property type="molecule type" value="Genomic_DNA"/>
</dbReference>